<comment type="subcellular location">
    <subcellularLocation>
        <location evidence="1">Cell membrane</location>
        <topology evidence="1">Multi-pass membrane protein</topology>
    </subcellularLocation>
</comment>
<name>A0A0M4D0K8_9BACT</name>
<dbReference type="AlphaFoldDB" id="A0A0M4D0K8"/>
<feature type="transmembrane region" description="Helical" evidence="6">
    <location>
        <begin position="101"/>
        <end position="124"/>
    </location>
</feature>
<protein>
    <submittedName>
        <fullName evidence="7">Lipopolysaccharide export LptBFGC system, permease protein LptF</fullName>
    </submittedName>
</protein>
<dbReference type="GO" id="GO:0043190">
    <property type="term" value="C:ATP-binding cassette (ABC) transporter complex"/>
    <property type="evidence" value="ECO:0007669"/>
    <property type="project" value="InterPro"/>
</dbReference>
<gene>
    <name evidence="7" type="primary">lptF</name>
    <name evidence="7" type="ORF">DSOUD_1327</name>
</gene>
<dbReference type="EMBL" id="CP010802">
    <property type="protein sequence ID" value="ALC16108.1"/>
    <property type="molecule type" value="Genomic_DNA"/>
</dbReference>
<organism evidence="7 8">
    <name type="scientific">Desulfuromonas soudanensis</name>
    <dbReference type="NCBI Taxonomy" id="1603606"/>
    <lineage>
        <taxon>Bacteria</taxon>
        <taxon>Pseudomonadati</taxon>
        <taxon>Thermodesulfobacteriota</taxon>
        <taxon>Desulfuromonadia</taxon>
        <taxon>Desulfuromonadales</taxon>
        <taxon>Desulfuromonadaceae</taxon>
        <taxon>Desulfuromonas</taxon>
    </lineage>
</organism>
<evidence type="ECO:0000256" key="3">
    <source>
        <dbReference type="ARBA" id="ARBA00022692"/>
    </source>
</evidence>
<dbReference type="GO" id="GO:0015920">
    <property type="term" value="P:lipopolysaccharide transport"/>
    <property type="evidence" value="ECO:0007669"/>
    <property type="project" value="TreeGrafter"/>
</dbReference>
<dbReference type="RefSeq" id="WP_082351099.1">
    <property type="nucleotide sequence ID" value="NZ_CP010802.1"/>
</dbReference>
<keyword evidence="4 6" id="KW-1133">Transmembrane helix</keyword>
<accession>A0A0M4D0K8</accession>
<evidence type="ECO:0000313" key="7">
    <source>
        <dbReference type="EMBL" id="ALC16108.1"/>
    </source>
</evidence>
<evidence type="ECO:0000313" key="8">
    <source>
        <dbReference type="Proteomes" id="UP000057158"/>
    </source>
</evidence>
<dbReference type="InterPro" id="IPR005495">
    <property type="entry name" value="LptG/LptF_permease"/>
</dbReference>
<evidence type="ECO:0000256" key="5">
    <source>
        <dbReference type="ARBA" id="ARBA00023136"/>
    </source>
</evidence>
<dbReference type="NCBIfam" id="TIGR04407">
    <property type="entry name" value="LptF_YjgP"/>
    <property type="match status" value="1"/>
</dbReference>
<dbReference type="PATRIC" id="fig|1603606.3.peg.1449"/>
<dbReference type="InterPro" id="IPR030922">
    <property type="entry name" value="LptF"/>
</dbReference>
<keyword evidence="2" id="KW-1003">Cell membrane</keyword>
<feature type="transmembrane region" description="Helical" evidence="6">
    <location>
        <begin position="317"/>
        <end position="336"/>
    </location>
</feature>
<proteinExistence type="predicted"/>
<keyword evidence="3 6" id="KW-0812">Transmembrane</keyword>
<evidence type="ECO:0000256" key="4">
    <source>
        <dbReference type="ARBA" id="ARBA00022989"/>
    </source>
</evidence>
<dbReference type="Pfam" id="PF03739">
    <property type="entry name" value="LptF_LptG"/>
    <property type="match status" value="1"/>
</dbReference>
<dbReference type="KEGG" id="des:DSOUD_1327"/>
<dbReference type="PANTHER" id="PTHR33529:SF6">
    <property type="entry name" value="YJGP_YJGQ FAMILY PERMEASE"/>
    <property type="match status" value="1"/>
</dbReference>
<feature type="transmembrane region" description="Helical" evidence="6">
    <location>
        <begin position="348"/>
        <end position="367"/>
    </location>
</feature>
<evidence type="ECO:0000256" key="6">
    <source>
        <dbReference type="SAM" id="Phobius"/>
    </source>
</evidence>
<evidence type="ECO:0000256" key="2">
    <source>
        <dbReference type="ARBA" id="ARBA00022475"/>
    </source>
</evidence>
<dbReference type="Proteomes" id="UP000057158">
    <property type="component" value="Chromosome"/>
</dbReference>
<keyword evidence="8" id="KW-1185">Reference proteome</keyword>
<sequence>MSATRIHRYIIREIAVPTAMALFIFTFVILMGRMLKLVEMVLNKGIPILEIARLFAYLMPAFLVITVPLSFLLGVMLGFGRLSGDSEIIAIKTSGVSLYGMMKPVVVLAVVASLTTGALTLFAAPASNTAFRNQVFEIASKRASVGIRPRIFNADFDGLVLYTENIDDRSGVMDGIFISDERGGATPAVILARRGRVISDSESLTLTLRLENGSIHRSPREKEKDTYQVVNFAGYDINLNMGEQLTSSQSRIKKDRELTMAELGDRYRDATTDKARSAITVERHNRFILPLAPLIFALIGVPLGIQSNRSGKGGGFALALAVFLGYYILYSLAKTLAVESGFPPVPTVWTPTVLFLLGGGYLLHHAATERRLKFLDRLSELYLHLTRRSMRRK</sequence>
<feature type="transmembrane region" description="Helical" evidence="6">
    <location>
        <begin position="55"/>
        <end position="80"/>
    </location>
</feature>
<keyword evidence="5 6" id="KW-0472">Membrane</keyword>
<dbReference type="PANTHER" id="PTHR33529">
    <property type="entry name" value="SLR0882 PROTEIN-RELATED"/>
    <property type="match status" value="1"/>
</dbReference>
<evidence type="ECO:0000256" key="1">
    <source>
        <dbReference type="ARBA" id="ARBA00004651"/>
    </source>
</evidence>
<reference evidence="7 8" key="1">
    <citation type="submission" date="2015-07" db="EMBL/GenBank/DDBJ databases">
        <title>Isolation and Genomic Characterization of a Novel Halophilic Metal-Reducing Deltaproteobacterium from the Deep Subsurface.</title>
        <authorList>
            <person name="Badalamenti J.P."/>
            <person name="Summers Z.M."/>
            <person name="Gralnick J.A."/>
            <person name="Bond D.R."/>
        </authorList>
    </citation>
    <scope>NUCLEOTIDE SEQUENCE [LARGE SCALE GENOMIC DNA]</scope>
    <source>
        <strain evidence="7 8">WTL</strain>
    </source>
</reference>
<feature type="transmembrane region" description="Helical" evidence="6">
    <location>
        <begin position="14"/>
        <end position="35"/>
    </location>
</feature>
<feature type="transmembrane region" description="Helical" evidence="6">
    <location>
        <begin position="287"/>
        <end position="305"/>
    </location>
</feature>
<dbReference type="OrthoDB" id="9792188at2"/>
<dbReference type="GO" id="GO:0055085">
    <property type="term" value="P:transmembrane transport"/>
    <property type="evidence" value="ECO:0007669"/>
    <property type="project" value="InterPro"/>
</dbReference>
<dbReference type="STRING" id="1603606.DSOUD_1327"/>